<dbReference type="PROSITE" id="PS01124">
    <property type="entry name" value="HTH_ARAC_FAMILY_2"/>
    <property type="match status" value="1"/>
</dbReference>
<organism evidence="5 6">
    <name type="scientific">Zhongshania borealis</name>
    <dbReference type="NCBI Taxonomy" id="889488"/>
    <lineage>
        <taxon>Bacteria</taxon>
        <taxon>Pseudomonadati</taxon>
        <taxon>Pseudomonadota</taxon>
        <taxon>Gammaproteobacteria</taxon>
        <taxon>Cellvibrionales</taxon>
        <taxon>Spongiibacteraceae</taxon>
        <taxon>Zhongshania</taxon>
    </lineage>
</organism>
<keyword evidence="1" id="KW-0805">Transcription regulation</keyword>
<sequence length="342" mass="38462">MYNEPESLLIPTTYSRIIARVLGLYERDLGRLLRGTQLPNSILLPGDDTHINVQQQISIVENAQDIIGDRQFGLKFGSQLLPSTHGALGYLILSSPDLKTALDSFIDYLPFRIPFIRVSISSDSEYMICTLELLIRPSERVTSILHECFSLIIQAVVESVLGRPLLTGLATFTHPTPSYHEHYREYIHSPTLFGQVSTSYQIPLVLANAVNASVDPDSYALAKKQCHKLLRNLPVNRISTADQVRRLILSTPMGTLKEDDVAKALFTSKRTLSRRLAREGSSYRAITEKVLSELAIRHLAEKGLSIDKIALMLGYSDAAAFRKAFHRWYEKSPSEYRLCQSE</sequence>
<evidence type="ECO:0000256" key="1">
    <source>
        <dbReference type="ARBA" id="ARBA00023015"/>
    </source>
</evidence>
<keyword evidence="2" id="KW-0238">DNA-binding</keyword>
<dbReference type="Pfam" id="PF12833">
    <property type="entry name" value="HTH_18"/>
    <property type="match status" value="1"/>
</dbReference>
<keyword evidence="3" id="KW-0804">Transcription</keyword>
<name>A0ABP7WS18_9GAMM</name>
<dbReference type="SUPFAM" id="SSF46689">
    <property type="entry name" value="Homeodomain-like"/>
    <property type="match status" value="1"/>
</dbReference>
<dbReference type="InterPro" id="IPR018060">
    <property type="entry name" value="HTH_AraC"/>
</dbReference>
<keyword evidence="6" id="KW-1185">Reference proteome</keyword>
<dbReference type="SMART" id="SM00342">
    <property type="entry name" value="HTH_ARAC"/>
    <property type="match status" value="1"/>
</dbReference>
<feature type="domain" description="HTH araC/xylS-type" evidence="4">
    <location>
        <begin position="242"/>
        <end position="339"/>
    </location>
</feature>
<evidence type="ECO:0000259" key="4">
    <source>
        <dbReference type="PROSITE" id="PS01124"/>
    </source>
</evidence>
<evidence type="ECO:0000313" key="6">
    <source>
        <dbReference type="Proteomes" id="UP001500392"/>
    </source>
</evidence>
<dbReference type="RefSeq" id="WP_344935185.1">
    <property type="nucleotide sequence ID" value="NZ_BAABDM010000003.1"/>
</dbReference>
<protein>
    <submittedName>
        <fullName evidence="5">AraC family transcriptional regulator</fullName>
    </submittedName>
</protein>
<dbReference type="PANTHER" id="PTHR47894:SF1">
    <property type="entry name" value="HTH-TYPE TRANSCRIPTIONAL REGULATOR VQSM"/>
    <property type="match status" value="1"/>
</dbReference>
<evidence type="ECO:0000256" key="3">
    <source>
        <dbReference type="ARBA" id="ARBA00023163"/>
    </source>
</evidence>
<gene>
    <name evidence="5" type="ORF">GCM10022414_19280</name>
</gene>
<dbReference type="Proteomes" id="UP001500392">
    <property type="component" value="Unassembled WGS sequence"/>
</dbReference>
<accession>A0ABP7WS18</accession>
<evidence type="ECO:0000256" key="2">
    <source>
        <dbReference type="ARBA" id="ARBA00023125"/>
    </source>
</evidence>
<dbReference type="InterPro" id="IPR032687">
    <property type="entry name" value="AraC-type_N"/>
</dbReference>
<dbReference type="EMBL" id="BAABDM010000003">
    <property type="protein sequence ID" value="GAA4095282.1"/>
    <property type="molecule type" value="Genomic_DNA"/>
</dbReference>
<proteinExistence type="predicted"/>
<evidence type="ECO:0000313" key="5">
    <source>
        <dbReference type="EMBL" id="GAA4095282.1"/>
    </source>
</evidence>
<dbReference type="PANTHER" id="PTHR47894">
    <property type="entry name" value="HTH-TYPE TRANSCRIPTIONAL REGULATOR GADX"/>
    <property type="match status" value="1"/>
</dbReference>
<dbReference type="Pfam" id="PF12625">
    <property type="entry name" value="Arabinose_bd"/>
    <property type="match status" value="1"/>
</dbReference>
<dbReference type="Gene3D" id="1.10.10.60">
    <property type="entry name" value="Homeodomain-like"/>
    <property type="match status" value="1"/>
</dbReference>
<dbReference type="InterPro" id="IPR009057">
    <property type="entry name" value="Homeodomain-like_sf"/>
</dbReference>
<comment type="caution">
    <text evidence="5">The sequence shown here is derived from an EMBL/GenBank/DDBJ whole genome shotgun (WGS) entry which is preliminary data.</text>
</comment>
<reference evidence="6" key="1">
    <citation type="journal article" date="2019" name="Int. J. Syst. Evol. Microbiol.">
        <title>The Global Catalogue of Microorganisms (GCM) 10K type strain sequencing project: providing services to taxonomists for standard genome sequencing and annotation.</title>
        <authorList>
            <consortium name="The Broad Institute Genomics Platform"/>
            <consortium name="The Broad Institute Genome Sequencing Center for Infectious Disease"/>
            <person name="Wu L."/>
            <person name="Ma J."/>
        </authorList>
    </citation>
    <scope>NUCLEOTIDE SEQUENCE [LARGE SCALE GENOMIC DNA]</scope>
    <source>
        <strain evidence="6">JCM 17304</strain>
    </source>
</reference>